<evidence type="ECO:0000313" key="1">
    <source>
        <dbReference type="EMBL" id="KAG2173654.1"/>
    </source>
</evidence>
<evidence type="ECO:0000313" key="2">
    <source>
        <dbReference type="Proteomes" id="UP000654370"/>
    </source>
</evidence>
<name>A0A8H7PGP7_MORIS</name>
<proteinExistence type="predicted"/>
<dbReference type="OrthoDB" id="2314483at2759"/>
<dbReference type="Proteomes" id="UP000654370">
    <property type="component" value="Unassembled WGS sequence"/>
</dbReference>
<gene>
    <name evidence="1" type="ORF">INT43_005072</name>
</gene>
<dbReference type="AlphaFoldDB" id="A0A8H7PGP7"/>
<dbReference type="EMBL" id="JAEPQZ010000014">
    <property type="protein sequence ID" value="KAG2173654.1"/>
    <property type="molecule type" value="Genomic_DNA"/>
</dbReference>
<protein>
    <submittedName>
        <fullName evidence="1">Uncharacterized protein</fullName>
    </submittedName>
</protein>
<accession>A0A8H7PGP7</accession>
<comment type="caution">
    <text evidence="1">The sequence shown here is derived from an EMBL/GenBank/DDBJ whole genome shotgun (WGS) entry which is preliminary data.</text>
</comment>
<organism evidence="1 2">
    <name type="scientific">Mortierella isabellina</name>
    <name type="common">Filamentous fungus</name>
    <name type="synonym">Umbelopsis isabellina</name>
    <dbReference type="NCBI Taxonomy" id="91625"/>
    <lineage>
        <taxon>Eukaryota</taxon>
        <taxon>Fungi</taxon>
        <taxon>Fungi incertae sedis</taxon>
        <taxon>Mucoromycota</taxon>
        <taxon>Mucoromycotina</taxon>
        <taxon>Umbelopsidomycetes</taxon>
        <taxon>Umbelopsidales</taxon>
        <taxon>Umbelopsidaceae</taxon>
        <taxon>Umbelopsis</taxon>
    </lineage>
</organism>
<reference evidence="1" key="1">
    <citation type="submission" date="2020-12" db="EMBL/GenBank/DDBJ databases">
        <title>Metabolic potential, ecology and presence of endohyphal bacteria is reflected in genomic diversity of Mucoromycotina.</title>
        <authorList>
            <person name="Muszewska A."/>
            <person name="Okrasinska A."/>
            <person name="Steczkiewicz K."/>
            <person name="Drgas O."/>
            <person name="Orlowska M."/>
            <person name="Perlinska-Lenart U."/>
            <person name="Aleksandrzak-Piekarczyk T."/>
            <person name="Szatraj K."/>
            <person name="Zielenkiewicz U."/>
            <person name="Pilsyk S."/>
            <person name="Malc E."/>
            <person name="Mieczkowski P."/>
            <person name="Kruszewska J.S."/>
            <person name="Biernat P."/>
            <person name="Pawlowska J."/>
        </authorList>
    </citation>
    <scope>NUCLEOTIDE SEQUENCE</scope>
    <source>
        <strain evidence="1">WA0000067209</strain>
    </source>
</reference>
<keyword evidence="2" id="KW-1185">Reference proteome</keyword>
<sequence>MNENTYTINSREEFKEFCCSVMPEVCYNDTVIINGVHYYQVAFQKGKGLIYKDLNAQIFYDKFSIGPRSVTISLAATATLPREEFTFKKIKTDLSTRYQAIYSANNHVDTNSTLVTQTDLTSALQGILLNGINQQPH</sequence>